<comment type="caution">
    <text evidence="1">The sequence shown here is derived from an EMBL/GenBank/DDBJ whole genome shotgun (WGS) entry which is preliminary data.</text>
</comment>
<protein>
    <submittedName>
        <fullName evidence="1">Uncharacterized protein</fullName>
    </submittedName>
</protein>
<evidence type="ECO:0000313" key="2">
    <source>
        <dbReference type="Proteomes" id="UP000887013"/>
    </source>
</evidence>
<dbReference type="EMBL" id="BMAW01104800">
    <property type="protein sequence ID" value="GFT16379.1"/>
    <property type="molecule type" value="Genomic_DNA"/>
</dbReference>
<evidence type="ECO:0000313" key="1">
    <source>
        <dbReference type="EMBL" id="GFT16379.1"/>
    </source>
</evidence>
<proteinExistence type="predicted"/>
<feature type="non-terminal residue" evidence="1">
    <location>
        <position position="65"/>
    </location>
</feature>
<keyword evidence="2" id="KW-1185">Reference proteome</keyword>
<organism evidence="1 2">
    <name type="scientific">Nephila pilipes</name>
    <name type="common">Giant wood spider</name>
    <name type="synonym">Nephila maculata</name>
    <dbReference type="NCBI Taxonomy" id="299642"/>
    <lineage>
        <taxon>Eukaryota</taxon>
        <taxon>Metazoa</taxon>
        <taxon>Ecdysozoa</taxon>
        <taxon>Arthropoda</taxon>
        <taxon>Chelicerata</taxon>
        <taxon>Arachnida</taxon>
        <taxon>Araneae</taxon>
        <taxon>Araneomorphae</taxon>
        <taxon>Entelegynae</taxon>
        <taxon>Araneoidea</taxon>
        <taxon>Nephilidae</taxon>
        <taxon>Nephila</taxon>
    </lineage>
</organism>
<dbReference type="Proteomes" id="UP000887013">
    <property type="component" value="Unassembled WGS sequence"/>
</dbReference>
<accession>A0A8X6TJ91</accession>
<sequence length="65" mass="7174">MIPCIFMDEIKPNSFGASLPTIYSQHLALRTFEAQTFLVVHLNNVCLSSASDLNCNSPEQTSKIS</sequence>
<gene>
    <name evidence="1" type="ORF">NPIL_238851</name>
</gene>
<reference evidence="1" key="1">
    <citation type="submission" date="2020-08" db="EMBL/GenBank/DDBJ databases">
        <title>Multicomponent nature underlies the extraordinary mechanical properties of spider dragline silk.</title>
        <authorList>
            <person name="Kono N."/>
            <person name="Nakamura H."/>
            <person name="Mori M."/>
            <person name="Yoshida Y."/>
            <person name="Ohtoshi R."/>
            <person name="Malay A.D."/>
            <person name="Moran D.A.P."/>
            <person name="Tomita M."/>
            <person name="Numata K."/>
            <person name="Arakawa K."/>
        </authorList>
    </citation>
    <scope>NUCLEOTIDE SEQUENCE</scope>
</reference>
<dbReference type="AlphaFoldDB" id="A0A8X6TJ91"/>
<name>A0A8X6TJ91_NEPPI</name>